<dbReference type="PROSITE" id="PS50943">
    <property type="entry name" value="HTH_CROC1"/>
    <property type="match status" value="1"/>
</dbReference>
<name>A0A1R4JY84_9MICO</name>
<evidence type="ECO:0000313" key="4">
    <source>
        <dbReference type="Proteomes" id="UP000196320"/>
    </source>
</evidence>
<dbReference type="CDD" id="cd00093">
    <property type="entry name" value="HTH_XRE"/>
    <property type="match status" value="1"/>
</dbReference>
<keyword evidence="4" id="KW-1185">Reference proteome</keyword>
<dbReference type="GO" id="GO:0003700">
    <property type="term" value="F:DNA-binding transcription factor activity"/>
    <property type="evidence" value="ECO:0007669"/>
    <property type="project" value="TreeGrafter"/>
</dbReference>
<dbReference type="InterPro" id="IPR010982">
    <property type="entry name" value="Lambda_DNA-bd_dom_sf"/>
</dbReference>
<dbReference type="RefSeq" id="WP_087131730.1">
    <property type="nucleotide sequence ID" value="NZ_FUKO01000022.1"/>
</dbReference>
<dbReference type="Pfam" id="PF01381">
    <property type="entry name" value="HTH_3"/>
    <property type="match status" value="1"/>
</dbReference>
<dbReference type="OrthoDB" id="5074395at2"/>
<dbReference type="Proteomes" id="UP000196320">
    <property type="component" value="Unassembled WGS sequence"/>
</dbReference>
<evidence type="ECO:0000259" key="2">
    <source>
        <dbReference type="PROSITE" id="PS50943"/>
    </source>
</evidence>
<proteinExistence type="predicted"/>
<dbReference type="SMART" id="SM00530">
    <property type="entry name" value="HTH_XRE"/>
    <property type="match status" value="1"/>
</dbReference>
<sequence length="94" mass="10021">MTRLAVPPAWASYAQQIGVRLHATRIEAGISQEQLAARAGITRSTYAQLEKGLTRPDVAANPTLFTLIALCQVLGVSLHDIVPEDAPEVAAWSG</sequence>
<dbReference type="SUPFAM" id="SSF47413">
    <property type="entry name" value="lambda repressor-like DNA-binding domains"/>
    <property type="match status" value="1"/>
</dbReference>
<dbReference type="InterPro" id="IPR001387">
    <property type="entry name" value="Cro/C1-type_HTH"/>
</dbReference>
<dbReference type="InterPro" id="IPR050807">
    <property type="entry name" value="TransReg_Diox_bact_type"/>
</dbReference>
<dbReference type="AlphaFoldDB" id="A0A1R4JY84"/>
<keyword evidence="1" id="KW-0238">DNA-binding</keyword>
<accession>A0A1R4JY84</accession>
<dbReference type="GO" id="GO:0005829">
    <property type="term" value="C:cytosol"/>
    <property type="evidence" value="ECO:0007669"/>
    <property type="project" value="TreeGrafter"/>
</dbReference>
<dbReference type="Gene3D" id="1.10.260.40">
    <property type="entry name" value="lambda repressor-like DNA-binding domains"/>
    <property type="match status" value="1"/>
</dbReference>
<reference evidence="3 4" key="1">
    <citation type="submission" date="2017-02" db="EMBL/GenBank/DDBJ databases">
        <authorList>
            <person name="Peterson S.W."/>
        </authorList>
    </citation>
    <scope>NUCLEOTIDE SEQUENCE [LARGE SCALE GENOMIC DNA]</scope>
    <source>
        <strain evidence="3 4">B Mb 05.01</strain>
    </source>
</reference>
<dbReference type="PANTHER" id="PTHR46797">
    <property type="entry name" value="HTH-TYPE TRANSCRIPTIONAL REGULATOR"/>
    <property type="match status" value="1"/>
</dbReference>
<gene>
    <name evidence="3" type="ORF">FM104_09400</name>
</gene>
<protein>
    <recommendedName>
        <fullName evidence="2">HTH cro/C1-type domain-containing protein</fullName>
    </recommendedName>
</protein>
<evidence type="ECO:0000313" key="3">
    <source>
        <dbReference type="EMBL" id="SJN36938.1"/>
    </source>
</evidence>
<feature type="domain" description="HTH cro/C1-type" evidence="2">
    <location>
        <begin position="21"/>
        <end position="81"/>
    </location>
</feature>
<dbReference type="GO" id="GO:0003677">
    <property type="term" value="F:DNA binding"/>
    <property type="evidence" value="ECO:0007669"/>
    <property type="project" value="UniProtKB-KW"/>
</dbReference>
<dbReference type="PANTHER" id="PTHR46797:SF1">
    <property type="entry name" value="METHYLPHOSPHONATE SYNTHASE"/>
    <property type="match status" value="1"/>
</dbReference>
<organism evidence="3 4">
    <name type="scientific">Microbacterium esteraromaticum</name>
    <dbReference type="NCBI Taxonomy" id="57043"/>
    <lineage>
        <taxon>Bacteria</taxon>
        <taxon>Bacillati</taxon>
        <taxon>Actinomycetota</taxon>
        <taxon>Actinomycetes</taxon>
        <taxon>Micrococcales</taxon>
        <taxon>Microbacteriaceae</taxon>
        <taxon>Microbacterium</taxon>
    </lineage>
</organism>
<dbReference type="EMBL" id="FUKO01000022">
    <property type="protein sequence ID" value="SJN36938.1"/>
    <property type="molecule type" value="Genomic_DNA"/>
</dbReference>
<evidence type="ECO:0000256" key="1">
    <source>
        <dbReference type="ARBA" id="ARBA00023125"/>
    </source>
</evidence>